<reference evidence="1" key="1">
    <citation type="submission" date="2024-07" db="EMBL/GenBank/DDBJ databases">
        <authorList>
            <person name="Yu S.T."/>
        </authorList>
    </citation>
    <scope>NUCLEOTIDE SEQUENCE</scope>
    <source>
        <strain evidence="1">R35</strain>
    </source>
</reference>
<evidence type="ECO:0000313" key="1">
    <source>
        <dbReference type="EMBL" id="XDQ68931.1"/>
    </source>
</evidence>
<dbReference type="Pfam" id="PF12006">
    <property type="entry name" value="DUF3500"/>
    <property type="match status" value="1"/>
</dbReference>
<proteinExistence type="predicted"/>
<organism evidence="1">
    <name type="scientific">Streptomyces sp. R35</name>
    <dbReference type="NCBI Taxonomy" id="3238630"/>
    <lineage>
        <taxon>Bacteria</taxon>
        <taxon>Bacillati</taxon>
        <taxon>Actinomycetota</taxon>
        <taxon>Actinomycetes</taxon>
        <taxon>Kitasatosporales</taxon>
        <taxon>Streptomycetaceae</taxon>
        <taxon>Streptomyces</taxon>
    </lineage>
</organism>
<sequence>MAAAMATAAATWLGTLSQEQLLLAQYDSPLVAEAEAERLRWYYTPTNHGGLAIREQSAYQQSLVMQLVASGLSQAGYATVATVMGLENVLDQVEGWRIDWGRERGRDPGLYWLRIFGRPGAPVWAWRFGGHHISLNNLIVADQLVSTTPSFIGADPAKSALLGGSLDPLGGIEDQARQLARTLSAPQLRQALLHPSAVSDIVSGNRPRVRQGDTMMHMQDLWRGSFTDPALARLVDDIDRRAEAGSGYTEDDHARVAITVPPRGISARDLDEEQRHGLRRLLALYTGRAPQDLAKEHGAHYASDSVLDEVHFSWAGSLDPGEPHYYRLHGPSVLIEYDNTQRRANHAHSVWRDPVSDFGLDVLAEHRARAAH</sequence>
<dbReference type="AlphaFoldDB" id="A0AB39SRW5"/>
<dbReference type="RefSeq" id="WP_369265673.1">
    <property type="nucleotide sequence ID" value="NZ_CP163440.1"/>
</dbReference>
<gene>
    <name evidence="1" type="ORF">AB5J50_43505</name>
</gene>
<protein>
    <submittedName>
        <fullName evidence="1">DUF3500 domain-containing protein</fullName>
    </submittedName>
</protein>
<dbReference type="PANTHER" id="PTHR37489">
    <property type="entry name" value="DUF3500 DOMAIN-CONTAINING PROTEIN"/>
    <property type="match status" value="1"/>
</dbReference>
<dbReference type="InterPro" id="IPR021889">
    <property type="entry name" value="DUF3500"/>
</dbReference>
<accession>A0AB39SRW5</accession>
<name>A0AB39SRW5_9ACTN</name>
<dbReference type="PANTHER" id="PTHR37489:SF1">
    <property type="entry name" value="DUF3500 DOMAIN-CONTAINING PROTEIN"/>
    <property type="match status" value="1"/>
</dbReference>
<dbReference type="EMBL" id="CP163440">
    <property type="protein sequence ID" value="XDQ68931.1"/>
    <property type="molecule type" value="Genomic_DNA"/>
</dbReference>